<dbReference type="GO" id="GO:0005886">
    <property type="term" value="C:plasma membrane"/>
    <property type="evidence" value="ECO:0007669"/>
    <property type="project" value="UniProtKB-SubCell"/>
</dbReference>
<evidence type="ECO:0000256" key="5">
    <source>
        <dbReference type="ARBA" id="ARBA00023136"/>
    </source>
</evidence>
<feature type="non-terminal residue" evidence="7">
    <location>
        <position position="208"/>
    </location>
</feature>
<evidence type="ECO:0008006" key="9">
    <source>
        <dbReference type="Google" id="ProtNLM"/>
    </source>
</evidence>
<accession>A0A8K0CTX4</accession>
<keyword evidence="3 6" id="KW-0812">Transmembrane</keyword>
<comment type="caution">
    <text evidence="7">The sequence shown here is derived from an EMBL/GenBank/DDBJ whole genome shotgun (WGS) entry which is preliminary data.</text>
</comment>
<dbReference type="GO" id="GO:0050909">
    <property type="term" value="P:sensory perception of taste"/>
    <property type="evidence" value="ECO:0007669"/>
    <property type="project" value="InterPro"/>
</dbReference>
<keyword evidence="8" id="KW-1185">Reference proteome</keyword>
<protein>
    <recommendedName>
        <fullName evidence="9">Gustatory receptor</fullName>
    </recommendedName>
</protein>
<evidence type="ECO:0000256" key="1">
    <source>
        <dbReference type="ARBA" id="ARBA00004651"/>
    </source>
</evidence>
<dbReference type="Pfam" id="PF08395">
    <property type="entry name" value="7tm_7"/>
    <property type="match status" value="1"/>
</dbReference>
<comment type="subcellular location">
    <subcellularLocation>
        <location evidence="1">Cell membrane</location>
        <topology evidence="1">Multi-pass membrane protein</topology>
    </subcellularLocation>
</comment>
<feature type="transmembrane region" description="Helical" evidence="6">
    <location>
        <begin position="33"/>
        <end position="54"/>
    </location>
</feature>
<dbReference type="OrthoDB" id="6774420at2759"/>
<feature type="transmembrane region" description="Helical" evidence="6">
    <location>
        <begin position="173"/>
        <end position="192"/>
    </location>
</feature>
<evidence type="ECO:0000256" key="4">
    <source>
        <dbReference type="ARBA" id="ARBA00022989"/>
    </source>
</evidence>
<dbReference type="EMBL" id="VTPC01007879">
    <property type="protein sequence ID" value="KAF2893585.1"/>
    <property type="molecule type" value="Genomic_DNA"/>
</dbReference>
<evidence type="ECO:0000256" key="2">
    <source>
        <dbReference type="ARBA" id="ARBA00022475"/>
    </source>
</evidence>
<dbReference type="AlphaFoldDB" id="A0A8K0CTX4"/>
<gene>
    <name evidence="7" type="ORF">ILUMI_12592</name>
</gene>
<name>A0A8K0CTX4_IGNLU</name>
<reference evidence="7" key="1">
    <citation type="submission" date="2019-08" db="EMBL/GenBank/DDBJ databases">
        <title>The genome of the North American firefly Photinus pyralis.</title>
        <authorList>
            <consortium name="Photinus pyralis genome working group"/>
            <person name="Fallon T.R."/>
            <person name="Sander Lower S.E."/>
            <person name="Weng J.-K."/>
        </authorList>
    </citation>
    <scope>NUCLEOTIDE SEQUENCE</scope>
    <source>
        <strain evidence="7">TRF0915ILg1</strain>
        <tissue evidence="7">Whole body</tissue>
    </source>
</reference>
<evidence type="ECO:0000313" key="7">
    <source>
        <dbReference type="EMBL" id="KAF2893585.1"/>
    </source>
</evidence>
<dbReference type="InterPro" id="IPR013604">
    <property type="entry name" value="7TM_chemorcpt"/>
</dbReference>
<keyword evidence="4 6" id="KW-1133">Transmembrane helix</keyword>
<feature type="non-terminal residue" evidence="7">
    <location>
        <position position="1"/>
    </location>
</feature>
<feature type="transmembrane region" description="Helical" evidence="6">
    <location>
        <begin position="69"/>
        <end position="92"/>
    </location>
</feature>
<sequence length="208" mass="24457">VLNIITAINRFDKRVQKDFHIDLAKEYAKSKKWIKVSLFLIMLYFILFATILVIDNTELFTVELFGEFLAYILPETINAMIEIQFCTLILCVKQRLRWLNERIVFITKSLDKELNVCKNMFAKDELKYRPVTHIISAGMIQDEALKEIEKIRKRHHDLCVISRSLNNIYSVQILFLVMYVFVTIIILVYYAGKHLIEDEIVGAVTTYL</sequence>
<evidence type="ECO:0000256" key="3">
    <source>
        <dbReference type="ARBA" id="ARBA00022692"/>
    </source>
</evidence>
<dbReference type="Proteomes" id="UP000801492">
    <property type="component" value="Unassembled WGS sequence"/>
</dbReference>
<keyword evidence="5 6" id="KW-0472">Membrane</keyword>
<keyword evidence="2" id="KW-1003">Cell membrane</keyword>
<evidence type="ECO:0000313" key="8">
    <source>
        <dbReference type="Proteomes" id="UP000801492"/>
    </source>
</evidence>
<evidence type="ECO:0000256" key="6">
    <source>
        <dbReference type="SAM" id="Phobius"/>
    </source>
</evidence>
<proteinExistence type="predicted"/>
<organism evidence="7 8">
    <name type="scientific">Ignelater luminosus</name>
    <name type="common">Cucubano</name>
    <name type="synonym">Pyrophorus luminosus</name>
    <dbReference type="NCBI Taxonomy" id="2038154"/>
    <lineage>
        <taxon>Eukaryota</taxon>
        <taxon>Metazoa</taxon>
        <taxon>Ecdysozoa</taxon>
        <taxon>Arthropoda</taxon>
        <taxon>Hexapoda</taxon>
        <taxon>Insecta</taxon>
        <taxon>Pterygota</taxon>
        <taxon>Neoptera</taxon>
        <taxon>Endopterygota</taxon>
        <taxon>Coleoptera</taxon>
        <taxon>Polyphaga</taxon>
        <taxon>Elateriformia</taxon>
        <taxon>Elateroidea</taxon>
        <taxon>Elateridae</taxon>
        <taxon>Agrypninae</taxon>
        <taxon>Pyrophorini</taxon>
        <taxon>Ignelater</taxon>
    </lineage>
</organism>